<feature type="region of interest" description="Disordered" evidence="1">
    <location>
        <begin position="24"/>
        <end position="66"/>
    </location>
</feature>
<reference evidence="3" key="1">
    <citation type="submission" date="2016-06" db="EMBL/GenBank/DDBJ databases">
        <authorList>
            <person name="Varghese N."/>
            <person name="Submissions Spin"/>
        </authorList>
    </citation>
    <scope>NUCLEOTIDE SEQUENCE [LARGE SCALE GENOMIC DNA]</scope>
    <source>
        <strain evidence="3">DSM 43909</strain>
    </source>
</reference>
<dbReference type="AlphaFoldDB" id="A0A1C4V0S1"/>
<dbReference type="Proteomes" id="UP000198242">
    <property type="component" value="Chromosome I"/>
</dbReference>
<protein>
    <submittedName>
        <fullName evidence="2">Uncharacterized protein</fullName>
    </submittedName>
</protein>
<name>A0A1C4V0S1_MICVI</name>
<proteinExistence type="predicted"/>
<dbReference type="EMBL" id="LT607411">
    <property type="protein sequence ID" value="SCE77486.1"/>
    <property type="molecule type" value="Genomic_DNA"/>
</dbReference>
<keyword evidence="3" id="KW-1185">Reference proteome</keyword>
<feature type="compositionally biased region" description="Basic and acidic residues" evidence="1">
    <location>
        <begin position="33"/>
        <end position="45"/>
    </location>
</feature>
<dbReference type="OrthoDB" id="9781972at2"/>
<gene>
    <name evidence="2" type="ORF">GA0074695_1008</name>
</gene>
<dbReference type="RefSeq" id="WP_089005191.1">
    <property type="nucleotide sequence ID" value="NZ_LT607411.1"/>
</dbReference>
<organism evidence="2 3">
    <name type="scientific">Micromonospora viridifaciens</name>
    <dbReference type="NCBI Taxonomy" id="1881"/>
    <lineage>
        <taxon>Bacteria</taxon>
        <taxon>Bacillati</taxon>
        <taxon>Actinomycetota</taxon>
        <taxon>Actinomycetes</taxon>
        <taxon>Micromonosporales</taxon>
        <taxon>Micromonosporaceae</taxon>
        <taxon>Micromonospora</taxon>
    </lineage>
</organism>
<evidence type="ECO:0000313" key="2">
    <source>
        <dbReference type="EMBL" id="SCE77486.1"/>
    </source>
</evidence>
<accession>A0A1C4V0S1</accession>
<evidence type="ECO:0000256" key="1">
    <source>
        <dbReference type="SAM" id="MobiDB-lite"/>
    </source>
</evidence>
<sequence length="66" mass="7206">MTSPTPNPQIPDPADRQRLNAALHATGTDTGFFDDHGRPAPRPDDIDQWTPDTGEPTTAEPGQQHF</sequence>
<evidence type="ECO:0000313" key="3">
    <source>
        <dbReference type="Proteomes" id="UP000198242"/>
    </source>
</evidence>